<proteinExistence type="predicted"/>
<evidence type="ECO:0000313" key="1">
    <source>
        <dbReference type="EMBL" id="NNU82104.1"/>
    </source>
</evidence>
<evidence type="ECO:0000313" key="2">
    <source>
        <dbReference type="Proteomes" id="UP000572377"/>
    </source>
</evidence>
<dbReference type="EMBL" id="JABFBC010000005">
    <property type="protein sequence ID" value="NNU82104.1"/>
    <property type="molecule type" value="Genomic_DNA"/>
</dbReference>
<gene>
    <name evidence="1" type="ORF">HMH01_16830</name>
</gene>
<reference evidence="1 2" key="1">
    <citation type="submission" date="2020-05" db="EMBL/GenBank/DDBJ databases">
        <title>Gimesia benthica sp. nov., a novel planctomycete isolated from a deep-sea water sample of the Northwest Indian Ocean.</title>
        <authorList>
            <person name="Wang J."/>
            <person name="Ruan C."/>
            <person name="Song L."/>
            <person name="Zhu Y."/>
            <person name="Li A."/>
            <person name="Zheng X."/>
            <person name="Wang L."/>
            <person name="Lu Z."/>
            <person name="Huang Y."/>
            <person name="Du W."/>
            <person name="Zhou Y."/>
            <person name="Huang L."/>
            <person name="Dai X."/>
        </authorList>
    </citation>
    <scope>NUCLEOTIDE SEQUENCE [LARGE SCALE GENOMIC DNA]</scope>
    <source>
        <strain evidence="1 2">YYQ-30</strain>
    </source>
</reference>
<organism evidence="1 2">
    <name type="scientific">Halovulum dunhuangense</name>
    <dbReference type="NCBI Taxonomy" id="1505036"/>
    <lineage>
        <taxon>Bacteria</taxon>
        <taxon>Pseudomonadati</taxon>
        <taxon>Pseudomonadota</taxon>
        <taxon>Alphaproteobacteria</taxon>
        <taxon>Rhodobacterales</taxon>
        <taxon>Paracoccaceae</taxon>
        <taxon>Halovulum</taxon>
    </lineage>
</organism>
<keyword evidence="2" id="KW-1185">Reference proteome</keyword>
<name>A0A849L7J1_9RHOB</name>
<dbReference type="RefSeq" id="WP_171326966.1">
    <property type="nucleotide sequence ID" value="NZ_JABFBC010000005.1"/>
</dbReference>
<sequence length="74" mass="8698">MNQKIALVANISQKTALRLHRYLMDFSDGTHRLLWSGDRAYIEVECPRDAELIQREFPRLMRDGARYTGATFPW</sequence>
<comment type="caution">
    <text evidence="1">The sequence shown here is derived from an EMBL/GenBank/DDBJ whole genome shotgun (WGS) entry which is preliminary data.</text>
</comment>
<dbReference type="AlphaFoldDB" id="A0A849L7J1"/>
<protein>
    <submittedName>
        <fullName evidence="1">Uncharacterized protein</fullName>
    </submittedName>
</protein>
<dbReference type="Proteomes" id="UP000572377">
    <property type="component" value="Unassembled WGS sequence"/>
</dbReference>
<accession>A0A849L7J1</accession>